<evidence type="ECO:0000256" key="1">
    <source>
        <dbReference type="SAM" id="Phobius"/>
    </source>
</evidence>
<keyword evidence="1" id="KW-0472">Membrane</keyword>
<evidence type="ECO:0000313" key="3">
    <source>
        <dbReference type="Proteomes" id="UP000027466"/>
    </source>
</evidence>
<gene>
    <name evidence="2" type="ORF">BG61_06615</name>
</gene>
<keyword evidence="1" id="KW-1133">Transmembrane helix</keyword>
<protein>
    <submittedName>
        <fullName evidence="2">Uncharacterized protein</fullName>
    </submittedName>
</protein>
<keyword evidence="1" id="KW-0812">Transmembrane</keyword>
<keyword evidence="3" id="KW-1185">Reference proteome</keyword>
<dbReference type="Proteomes" id="UP000027466">
    <property type="component" value="Unassembled WGS sequence"/>
</dbReference>
<comment type="caution">
    <text evidence="2">The sequence shown here is derived from an EMBL/GenBank/DDBJ whole genome shotgun (WGS) entry which is preliminary data.</text>
</comment>
<proteinExistence type="predicted"/>
<dbReference type="RefSeq" id="WP_051672431.1">
    <property type="nucleotide sequence ID" value="NZ_CADFFX010000017.1"/>
</dbReference>
<dbReference type="AlphaFoldDB" id="A0A069PQC7"/>
<name>A0A069PQC7_9BURK</name>
<evidence type="ECO:0000313" key="2">
    <source>
        <dbReference type="EMBL" id="KDR42810.1"/>
    </source>
</evidence>
<reference evidence="2 3" key="1">
    <citation type="submission" date="2014-03" db="EMBL/GenBank/DDBJ databases">
        <title>Draft Genome Sequences of Four Burkholderia Strains.</title>
        <authorList>
            <person name="Liu X.Y."/>
            <person name="Li C.X."/>
            <person name="Xu J.H."/>
        </authorList>
    </citation>
    <scope>NUCLEOTIDE SEQUENCE [LARGE SCALE GENOMIC DNA]</scope>
    <source>
        <strain evidence="2 3">DSM 50014</strain>
    </source>
</reference>
<feature type="transmembrane region" description="Helical" evidence="1">
    <location>
        <begin position="12"/>
        <end position="34"/>
    </location>
</feature>
<dbReference type="STRING" id="60547.GCA_000751215_05840"/>
<dbReference type="EMBL" id="JFHC01000013">
    <property type="protein sequence ID" value="KDR42810.1"/>
    <property type="molecule type" value="Genomic_DNA"/>
</dbReference>
<organism evidence="2 3">
    <name type="scientific">Caballeronia glathei</name>
    <dbReference type="NCBI Taxonomy" id="60547"/>
    <lineage>
        <taxon>Bacteria</taxon>
        <taxon>Pseudomonadati</taxon>
        <taxon>Pseudomonadota</taxon>
        <taxon>Betaproteobacteria</taxon>
        <taxon>Burkholderiales</taxon>
        <taxon>Burkholderiaceae</taxon>
        <taxon>Caballeronia</taxon>
    </lineage>
</organism>
<sequence length="85" mass="9524">MPGFELGLWDYATFATSFLAGGAGILIYIGIAGLPVRIALMRYHPEAEALEPMDLAPHSCLRHCHVFNRHPGEGCPFERRRPTRF</sequence>
<accession>A0A069PQC7</accession>